<dbReference type="AlphaFoldDB" id="Z9JW04"/>
<dbReference type="STRING" id="396014.BF93_05650"/>
<evidence type="ECO:0000256" key="6">
    <source>
        <dbReference type="SAM" id="MobiDB-lite"/>
    </source>
</evidence>
<dbReference type="GO" id="GO:0000976">
    <property type="term" value="F:transcription cis-regulatory region binding"/>
    <property type="evidence" value="ECO:0007669"/>
    <property type="project" value="TreeGrafter"/>
</dbReference>
<dbReference type="PRINTS" id="PR00455">
    <property type="entry name" value="HTHTETR"/>
</dbReference>
<dbReference type="HOGENOM" id="CLU_069356_44_1_11"/>
<dbReference type="Proteomes" id="UP000023067">
    <property type="component" value="Unassembled WGS sequence"/>
</dbReference>
<keyword evidence="4" id="KW-0804">Transcription</keyword>
<name>Z9JW04_9MICO</name>
<dbReference type="GO" id="GO:0003700">
    <property type="term" value="F:DNA-binding transcription factor activity"/>
    <property type="evidence" value="ECO:0007669"/>
    <property type="project" value="TreeGrafter"/>
</dbReference>
<evidence type="ECO:0000256" key="3">
    <source>
        <dbReference type="ARBA" id="ARBA00023125"/>
    </source>
</evidence>
<dbReference type="PANTHER" id="PTHR30055:SF234">
    <property type="entry name" value="HTH-TYPE TRANSCRIPTIONAL REGULATOR BETI"/>
    <property type="match status" value="1"/>
</dbReference>
<dbReference type="InterPro" id="IPR023772">
    <property type="entry name" value="DNA-bd_HTH_TetR-type_CS"/>
</dbReference>
<evidence type="ECO:0000259" key="7">
    <source>
        <dbReference type="PROSITE" id="PS50977"/>
    </source>
</evidence>
<keyword evidence="1" id="KW-0678">Repressor</keyword>
<comment type="caution">
    <text evidence="8">The sequence shown here is derived from an EMBL/GenBank/DDBJ whole genome shotgun (WGS) entry which is preliminary data.</text>
</comment>
<keyword evidence="2" id="KW-0805">Transcription regulation</keyword>
<evidence type="ECO:0000256" key="2">
    <source>
        <dbReference type="ARBA" id="ARBA00023015"/>
    </source>
</evidence>
<protein>
    <submittedName>
        <fullName evidence="8">TetR family transcriptional regulator</fullName>
    </submittedName>
</protein>
<dbReference type="eggNOG" id="COG1309">
    <property type="taxonomic scope" value="Bacteria"/>
</dbReference>
<dbReference type="PROSITE" id="PS50977">
    <property type="entry name" value="HTH_TETR_2"/>
    <property type="match status" value="1"/>
</dbReference>
<accession>Z9JW04</accession>
<proteinExistence type="predicted"/>
<dbReference type="EMBL" id="JDYK01000002">
    <property type="protein sequence ID" value="EWS82525.1"/>
    <property type="molecule type" value="Genomic_DNA"/>
</dbReference>
<dbReference type="PROSITE" id="PS01081">
    <property type="entry name" value="HTH_TETR_1"/>
    <property type="match status" value="1"/>
</dbReference>
<dbReference type="InterPro" id="IPR036271">
    <property type="entry name" value="Tet_transcr_reg_TetR-rel_C_sf"/>
</dbReference>
<dbReference type="Pfam" id="PF13977">
    <property type="entry name" value="TetR_C_6"/>
    <property type="match status" value="1"/>
</dbReference>
<dbReference type="Gene3D" id="1.10.357.10">
    <property type="entry name" value="Tetracycline Repressor, domain 2"/>
    <property type="match status" value="1"/>
</dbReference>
<gene>
    <name evidence="8" type="ORF">BF93_05650</name>
</gene>
<sequence>MIRAMPDDDTTGPGPRRRRGPYAKSAERRREIVEAALHEFSENGFRGATMKAITERIGVTQPLIYSYFSSKEELLTAVLELRDDRGFDISPLDPSRPVESVRALVELMRHNEAHPGIVALHCAIAGEAVTSGHPAHDSFRRRYVDARTRIGAILEACREAGRLREGVDPQRAARIVVAAMDGLQTQWILEPEVEHLGDEFEAFMRTLVDF</sequence>
<dbReference type="SUPFAM" id="SSF48498">
    <property type="entry name" value="Tetracyclin repressor-like, C-terminal domain"/>
    <property type="match status" value="1"/>
</dbReference>
<evidence type="ECO:0000313" key="8">
    <source>
        <dbReference type="EMBL" id="EWS82525.1"/>
    </source>
</evidence>
<organism evidence="8 9">
    <name type="scientific">Brachybacterium phenoliresistens</name>
    <dbReference type="NCBI Taxonomy" id="396014"/>
    <lineage>
        <taxon>Bacteria</taxon>
        <taxon>Bacillati</taxon>
        <taxon>Actinomycetota</taxon>
        <taxon>Actinomycetes</taxon>
        <taxon>Micrococcales</taxon>
        <taxon>Dermabacteraceae</taxon>
        <taxon>Brachybacterium</taxon>
    </lineage>
</organism>
<evidence type="ECO:0000313" key="9">
    <source>
        <dbReference type="Proteomes" id="UP000023067"/>
    </source>
</evidence>
<feature type="domain" description="HTH tetR-type" evidence="7">
    <location>
        <begin position="26"/>
        <end position="86"/>
    </location>
</feature>
<evidence type="ECO:0000256" key="1">
    <source>
        <dbReference type="ARBA" id="ARBA00022491"/>
    </source>
</evidence>
<dbReference type="PANTHER" id="PTHR30055">
    <property type="entry name" value="HTH-TYPE TRANSCRIPTIONAL REGULATOR RUTR"/>
    <property type="match status" value="1"/>
</dbReference>
<dbReference type="InterPro" id="IPR039538">
    <property type="entry name" value="BetI_C"/>
</dbReference>
<keyword evidence="3 5" id="KW-0238">DNA-binding</keyword>
<keyword evidence="9" id="KW-1185">Reference proteome</keyword>
<dbReference type="PATRIC" id="fig|396014.3.peg.131"/>
<dbReference type="InterPro" id="IPR009057">
    <property type="entry name" value="Homeodomain-like_sf"/>
</dbReference>
<reference evidence="8 9" key="1">
    <citation type="submission" date="2014-02" db="EMBL/GenBank/DDBJ databases">
        <title>Genome sequence of Brachybacterium phenoliresistens strain W13A50.</title>
        <authorList>
            <person name="Wang X."/>
        </authorList>
    </citation>
    <scope>NUCLEOTIDE SEQUENCE [LARGE SCALE GENOMIC DNA]</scope>
    <source>
        <strain evidence="8 9">W13A50</strain>
    </source>
</reference>
<feature type="region of interest" description="Disordered" evidence="6">
    <location>
        <begin position="1"/>
        <end position="27"/>
    </location>
</feature>
<dbReference type="Pfam" id="PF00440">
    <property type="entry name" value="TetR_N"/>
    <property type="match status" value="1"/>
</dbReference>
<feature type="DNA-binding region" description="H-T-H motif" evidence="5">
    <location>
        <begin position="49"/>
        <end position="68"/>
    </location>
</feature>
<dbReference type="SUPFAM" id="SSF46689">
    <property type="entry name" value="Homeodomain-like"/>
    <property type="match status" value="1"/>
</dbReference>
<evidence type="ECO:0000256" key="5">
    <source>
        <dbReference type="PROSITE-ProRule" id="PRU00335"/>
    </source>
</evidence>
<dbReference type="InterPro" id="IPR050109">
    <property type="entry name" value="HTH-type_TetR-like_transc_reg"/>
</dbReference>
<evidence type="ECO:0000256" key="4">
    <source>
        <dbReference type="ARBA" id="ARBA00023163"/>
    </source>
</evidence>
<dbReference type="InterPro" id="IPR001647">
    <property type="entry name" value="HTH_TetR"/>
</dbReference>